<dbReference type="GO" id="GO:0004674">
    <property type="term" value="F:protein serine/threonine kinase activity"/>
    <property type="evidence" value="ECO:0007669"/>
    <property type="project" value="UniProtKB-KW"/>
</dbReference>
<dbReference type="InterPro" id="IPR011009">
    <property type="entry name" value="Kinase-like_dom_sf"/>
</dbReference>
<feature type="binding site" evidence="9">
    <location>
        <position position="34"/>
    </location>
    <ligand>
        <name>ATP</name>
        <dbReference type="ChEBI" id="CHEBI:30616"/>
    </ligand>
</feature>
<evidence type="ECO:0000313" key="15">
    <source>
        <dbReference type="Proteomes" id="UP000324907"/>
    </source>
</evidence>
<evidence type="ECO:0000256" key="1">
    <source>
        <dbReference type="ARBA" id="ARBA00012513"/>
    </source>
</evidence>
<feature type="region of interest" description="Disordered" evidence="11">
    <location>
        <begin position="277"/>
        <end position="300"/>
    </location>
</feature>
<organism evidence="13 15">
    <name type="scientific">Cafeteria roenbergensis</name>
    <name type="common">Marine flagellate</name>
    <dbReference type="NCBI Taxonomy" id="33653"/>
    <lineage>
        <taxon>Eukaryota</taxon>
        <taxon>Sar</taxon>
        <taxon>Stramenopiles</taxon>
        <taxon>Bigyra</taxon>
        <taxon>Opalozoa</taxon>
        <taxon>Bicosoecida</taxon>
        <taxon>Cafeteriaceae</taxon>
        <taxon>Cafeteria</taxon>
    </lineage>
</organism>
<evidence type="ECO:0000256" key="11">
    <source>
        <dbReference type="SAM" id="MobiDB-lite"/>
    </source>
</evidence>
<dbReference type="PROSITE" id="PS00108">
    <property type="entry name" value="PROTEIN_KINASE_ST"/>
    <property type="match status" value="1"/>
</dbReference>
<dbReference type="AlphaFoldDB" id="A0A5A8D8H0"/>
<dbReference type="Proteomes" id="UP000325113">
    <property type="component" value="Unassembled WGS sequence"/>
</dbReference>
<evidence type="ECO:0000256" key="10">
    <source>
        <dbReference type="RuleBase" id="RU000304"/>
    </source>
</evidence>
<evidence type="ECO:0000256" key="3">
    <source>
        <dbReference type="ARBA" id="ARBA00022679"/>
    </source>
</evidence>
<dbReference type="PROSITE" id="PS50011">
    <property type="entry name" value="PROTEIN_KINASE_DOM"/>
    <property type="match status" value="1"/>
</dbReference>
<comment type="catalytic activity">
    <reaction evidence="7">
        <text>L-threonyl-[protein] + ATP = O-phospho-L-threonyl-[protein] + ADP + H(+)</text>
        <dbReference type="Rhea" id="RHEA:46608"/>
        <dbReference type="Rhea" id="RHEA-COMP:11060"/>
        <dbReference type="Rhea" id="RHEA-COMP:11605"/>
        <dbReference type="ChEBI" id="CHEBI:15378"/>
        <dbReference type="ChEBI" id="CHEBI:30013"/>
        <dbReference type="ChEBI" id="CHEBI:30616"/>
        <dbReference type="ChEBI" id="CHEBI:61977"/>
        <dbReference type="ChEBI" id="CHEBI:456216"/>
        <dbReference type="EC" id="2.7.11.1"/>
    </reaction>
</comment>
<keyword evidence="3" id="KW-0808">Transferase</keyword>
<evidence type="ECO:0000256" key="2">
    <source>
        <dbReference type="ARBA" id="ARBA00022527"/>
    </source>
</evidence>
<evidence type="ECO:0000259" key="12">
    <source>
        <dbReference type="PROSITE" id="PS50011"/>
    </source>
</evidence>
<dbReference type="SMART" id="SM00220">
    <property type="entry name" value="S_TKc"/>
    <property type="match status" value="1"/>
</dbReference>
<keyword evidence="4 9" id="KW-0547">Nucleotide-binding</keyword>
<evidence type="ECO:0000313" key="13">
    <source>
        <dbReference type="EMBL" id="KAA0160570.1"/>
    </source>
</evidence>
<dbReference type="FunFam" id="1.10.510.10:FF:000571">
    <property type="entry name" value="Maternal embryonic leucine zipper kinase"/>
    <property type="match status" value="1"/>
</dbReference>
<sequence>MEKYVLLDPIGEGSFGKVYKARLRGTGQFVAIKKISTKSRTAAEMESLREELRILRRLNHPNIVRLLDSFETNRHLFVVTEFAQGDLFSIIEDDRKLPEAGVREVARQLVEALQYLHSRRIIHRDMKPQNCLLMSAARGASVKLCDFGFARSMSLRTLALTSIKGTPLYMAPEVVRERPYDHRADLWALGVIVFELAAGEPPFYASSIYTLVNRITADEVRYPSDMSAELRSFLEGLLQKDAAARLDWPQLADHPFVRATDAELEAEAEAARERVVLAPAPAPVPASGPQEKTRRRAGAR</sequence>
<keyword evidence="5" id="KW-0418">Kinase</keyword>
<comment type="catalytic activity">
    <reaction evidence="8">
        <text>L-seryl-[protein] + ATP = O-phospho-L-seryl-[protein] + ADP + H(+)</text>
        <dbReference type="Rhea" id="RHEA:17989"/>
        <dbReference type="Rhea" id="RHEA-COMP:9863"/>
        <dbReference type="Rhea" id="RHEA-COMP:11604"/>
        <dbReference type="ChEBI" id="CHEBI:15378"/>
        <dbReference type="ChEBI" id="CHEBI:29999"/>
        <dbReference type="ChEBI" id="CHEBI:30616"/>
        <dbReference type="ChEBI" id="CHEBI:83421"/>
        <dbReference type="ChEBI" id="CHEBI:456216"/>
        <dbReference type="EC" id="2.7.11.1"/>
    </reaction>
</comment>
<evidence type="ECO:0000313" key="14">
    <source>
        <dbReference type="EMBL" id="KAA0161591.1"/>
    </source>
</evidence>
<comment type="caution">
    <text evidence="13">The sequence shown here is derived from an EMBL/GenBank/DDBJ whole genome shotgun (WGS) entry which is preliminary data.</text>
</comment>
<evidence type="ECO:0000256" key="8">
    <source>
        <dbReference type="ARBA" id="ARBA00048679"/>
    </source>
</evidence>
<accession>A0A5A8D8H0</accession>
<keyword evidence="2 10" id="KW-0723">Serine/threonine-protein kinase</keyword>
<dbReference type="Gene3D" id="1.10.510.10">
    <property type="entry name" value="Transferase(Phosphotransferase) domain 1"/>
    <property type="match status" value="1"/>
</dbReference>
<proteinExistence type="inferred from homology"/>
<evidence type="ECO:0000256" key="9">
    <source>
        <dbReference type="PROSITE-ProRule" id="PRU10141"/>
    </source>
</evidence>
<evidence type="ECO:0000256" key="6">
    <source>
        <dbReference type="ARBA" id="ARBA00022840"/>
    </source>
</evidence>
<dbReference type="FunFam" id="3.30.200.20:FF:000042">
    <property type="entry name" value="Aurora kinase A"/>
    <property type="match status" value="1"/>
</dbReference>
<dbReference type="SUPFAM" id="SSF56112">
    <property type="entry name" value="Protein kinase-like (PK-like)"/>
    <property type="match status" value="1"/>
</dbReference>
<evidence type="ECO:0000256" key="7">
    <source>
        <dbReference type="ARBA" id="ARBA00047899"/>
    </source>
</evidence>
<dbReference type="PANTHER" id="PTHR22983">
    <property type="entry name" value="PROTEIN KINASE RELATED"/>
    <property type="match status" value="1"/>
</dbReference>
<dbReference type="Proteomes" id="UP000324907">
    <property type="component" value="Unassembled WGS sequence"/>
</dbReference>
<reference evidence="15 16" key="1">
    <citation type="submission" date="2019-07" db="EMBL/GenBank/DDBJ databases">
        <title>Genomes of Cafeteria roenbergensis.</title>
        <authorList>
            <person name="Fischer M.G."/>
            <person name="Hackl T."/>
            <person name="Roman M."/>
        </authorList>
    </citation>
    <scope>NUCLEOTIDE SEQUENCE [LARGE SCALE GENOMIC DNA]</scope>
    <source>
        <strain evidence="14 16">Cflag</strain>
        <strain evidence="13 15">RCC970-E3</strain>
    </source>
</reference>
<dbReference type="InterPro" id="IPR008271">
    <property type="entry name" value="Ser/Thr_kinase_AS"/>
</dbReference>
<comment type="similarity">
    <text evidence="10">Belongs to the protein kinase superfamily.</text>
</comment>
<dbReference type="GO" id="GO:0005524">
    <property type="term" value="F:ATP binding"/>
    <property type="evidence" value="ECO:0007669"/>
    <property type="project" value="UniProtKB-UniRule"/>
</dbReference>
<dbReference type="PROSITE" id="PS00107">
    <property type="entry name" value="PROTEIN_KINASE_ATP"/>
    <property type="match status" value="1"/>
</dbReference>
<dbReference type="EC" id="2.7.11.1" evidence="1"/>
<dbReference type="GO" id="GO:0005737">
    <property type="term" value="C:cytoplasm"/>
    <property type="evidence" value="ECO:0007669"/>
    <property type="project" value="TreeGrafter"/>
</dbReference>
<feature type="domain" description="Protein kinase" evidence="12">
    <location>
        <begin position="4"/>
        <end position="257"/>
    </location>
</feature>
<gene>
    <name evidence="13" type="ORF">FNF28_05406</name>
    <name evidence="14" type="ORF">FNF31_03705</name>
</gene>
<evidence type="ECO:0000256" key="5">
    <source>
        <dbReference type="ARBA" id="ARBA00022777"/>
    </source>
</evidence>
<keyword evidence="6 9" id="KW-0067">ATP-binding</keyword>
<dbReference type="InterPro" id="IPR000719">
    <property type="entry name" value="Prot_kinase_dom"/>
</dbReference>
<dbReference type="EMBL" id="VLTM01000034">
    <property type="protein sequence ID" value="KAA0161591.1"/>
    <property type="molecule type" value="Genomic_DNA"/>
</dbReference>
<evidence type="ECO:0000256" key="4">
    <source>
        <dbReference type="ARBA" id="ARBA00022741"/>
    </source>
</evidence>
<dbReference type="PANTHER" id="PTHR22983:SF6">
    <property type="entry name" value="SERINE_THREONINE-PROTEIN KINASE 36"/>
    <property type="match status" value="1"/>
</dbReference>
<protein>
    <recommendedName>
        <fullName evidence="1">non-specific serine/threonine protein kinase</fullName>
        <ecNumber evidence="1">2.7.11.1</ecNumber>
    </recommendedName>
</protein>
<dbReference type="InterPro" id="IPR017441">
    <property type="entry name" value="Protein_kinase_ATP_BS"/>
</dbReference>
<evidence type="ECO:0000313" key="16">
    <source>
        <dbReference type="Proteomes" id="UP000325113"/>
    </source>
</evidence>
<name>A0A5A8D8H0_CAFRO</name>
<dbReference type="EMBL" id="VLTL01000109">
    <property type="protein sequence ID" value="KAA0160570.1"/>
    <property type="molecule type" value="Genomic_DNA"/>
</dbReference>
<dbReference type="Pfam" id="PF00069">
    <property type="entry name" value="Pkinase"/>
    <property type="match status" value="1"/>
</dbReference>